<dbReference type="EMBL" id="BK032876">
    <property type="protein sequence ID" value="DAF65243.1"/>
    <property type="molecule type" value="Genomic_DNA"/>
</dbReference>
<proteinExistence type="predicted"/>
<sequence>MSVRETYLSDYGITYEEGKKIIDYCRKATGYEQVLLLQSCQTVKPEIANYLFVNLTTGLGYDSICKKEYIPMQRKDFQGYRRAVIEHYSRIMALIGRPII</sequence>
<reference evidence="1" key="1">
    <citation type="journal article" date="2021" name="Proc. Natl. Acad. Sci. U.S.A.">
        <title>A Catalog of Tens of Thousands of Viruses from Human Metagenomes Reveals Hidden Associations with Chronic Diseases.</title>
        <authorList>
            <person name="Tisza M.J."/>
            <person name="Buck C.B."/>
        </authorList>
    </citation>
    <scope>NUCLEOTIDE SEQUENCE</scope>
    <source>
        <strain evidence="1">CtCXW4</strain>
    </source>
</reference>
<organism evidence="1">
    <name type="scientific">Myoviridae sp. ctCXW4</name>
    <dbReference type="NCBI Taxonomy" id="2827669"/>
    <lineage>
        <taxon>Viruses</taxon>
        <taxon>Duplodnaviria</taxon>
        <taxon>Heunggongvirae</taxon>
        <taxon>Uroviricota</taxon>
        <taxon>Caudoviricetes</taxon>
    </lineage>
</organism>
<accession>A0A8S5TQ57</accession>
<evidence type="ECO:0000313" key="1">
    <source>
        <dbReference type="EMBL" id="DAF65243.1"/>
    </source>
</evidence>
<name>A0A8S5TQ57_9CAUD</name>
<protein>
    <submittedName>
        <fullName evidence="1">Uncharacterized protein</fullName>
    </submittedName>
</protein>